<reference evidence="9 10" key="1">
    <citation type="submission" date="2016-11" db="EMBL/GenBank/DDBJ databases">
        <title>Genomic analysis of Caldithrix abyssi and proposal of a novel bacterial phylum Caldithrichaeota.</title>
        <authorList>
            <person name="Kublanov I."/>
            <person name="Sigalova O."/>
            <person name="Gavrilov S."/>
            <person name="Lebedinsky A."/>
            <person name="Ivanova N."/>
            <person name="Daum C."/>
            <person name="Reddy T."/>
            <person name="Klenk H.P."/>
            <person name="Goker M."/>
            <person name="Reva O."/>
            <person name="Miroshnichenko M."/>
            <person name="Kyprides N."/>
            <person name="Woyke T."/>
            <person name="Gelfand M."/>
        </authorList>
    </citation>
    <scope>NUCLEOTIDE SEQUENCE [LARGE SCALE GENOMIC DNA]</scope>
    <source>
        <strain evidence="9 10">LF13</strain>
    </source>
</reference>
<gene>
    <name evidence="9" type="ORF">Cabys_2804</name>
</gene>
<dbReference type="Gene3D" id="2.60.120.260">
    <property type="entry name" value="Galactose-binding domain-like"/>
    <property type="match status" value="1"/>
</dbReference>
<evidence type="ECO:0000256" key="4">
    <source>
        <dbReference type="ARBA" id="ARBA00023295"/>
    </source>
</evidence>
<dbReference type="SUPFAM" id="SSF51445">
    <property type="entry name" value="(Trans)glycosidases"/>
    <property type="match status" value="1"/>
</dbReference>
<dbReference type="AlphaFoldDB" id="A0A1J1CCC9"/>
<accession>A0A1J1CCC9</accession>
<dbReference type="RefSeq" id="WP_150109215.1">
    <property type="nucleotide sequence ID" value="NZ_CM001402.1"/>
</dbReference>
<dbReference type="KEGG" id="caby:Cabys_2804"/>
<keyword evidence="5" id="KW-1015">Disulfide bond</keyword>
<evidence type="ECO:0000259" key="8">
    <source>
        <dbReference type="Pfam" id="PF17801"/>
    </source>
</evidence>
<dbReference type="PRINTS" id="PR00740">
    <property type="entry name" value="GLHYDRLASE27"/>
</dbReference>
<dbReference type="SUPFAM" id="SSF51011">
    <property type="entry name" value="Glycosyl hydrolase domain"/>
    <property type="match status" value="1"/>
</dbReference>
<protein>
    <recommendedName>
        <fullName evidence="5">Alpha-galactosidase</fullName>
        <ecNumber evidence="5">3.2.1.22</ecNumber>
    </recommendedName>
    <alternativeName>
        <fullName evidence="5">Melibiase</fullName>
    </alternativeName>
</protein>
<evidence type="ECO:0000256" key="5">
    <source>
        <dbReference type="RuleBase" id="RU361168"/>
    </source>
</evidence>
<dbReference type="GO" id="GO:0005975">
    <property type="term" value="P:carbohydrate metabolic process"/>
    <property type="evidence" value="ECO:0007669"/>
    <property type="project" value="InterPro"/>
</dbReference>
<dbReference type="Proteomes" id="UP000183868">
    <property type="component" value="Chromosome"/>
</dbReference>
<dbReference type="InterPro" id="IPR002241">
    <property type="entry name" value="Glyco_hydro_27"/>
</dbReference>
<comment type="similarity">
    <text evidence="1 5">Belongs to the glycosyl hydrolase 27 family.</text>
</comment>
<dbReference type="Pfam" id="PF13364">
    <property type="entry name" value="BetaGal_ABD2"/>
    <property type="match status" value="1"/>
</dbReference>
<dbReference type="Gene3D" id="3.20.20.70">
    <property type="entry name" value="Aldolase class I"/>
    <property type="match status" value="1"/>
</dbReference>
<dbReference type="EMBL" id="CP018099">
    <property type="protein sequence ID" value="APF19552.1"/>
    <property type="molecule type" value="Genomic_DNA"/>
</dbReference>
<dbReference type="PANTHER" id="PTHR11452:SF75">
    <property type="entry name" value="ALPHA-GALACTOSIDASE MEL1"/>
    <property type="match status" value="1"/>
</dbReference>
<dbReference type="SUPFAM" id="SSF49313">
    <property type="entry name" value="Cadherin-like"/>
    <property type="match status" value="1"/>
</dbReference>
<sequence>MRDAKKIFSLVFLFLFPVLTYGQSPTQDAIQINSGWKFLPKDDLAFARPDYDDSNWKNIRVDKSWDKQGYQTKAGFGWYRIKVIIPSSLKENAFLKDSLIFNLGKIDDFDQVFLNGALIGENGKNVGPNVKAQDSFKDLENSFWNVERHYSLAVDDARIQWDRENVLAIRVYNWGGPGGIYSGNLSISMPYIGQYLRVELNKGLFTVQNQKMNKKIALHNTAGKYPIKGTLQITATDNIASKELFSKSYSLDLKPKGRMEITFDFPEIKRSTTIHYVVRFENSDRPLVFKEGAPYILTPPEKPQPQINYPRVYGQRTGKPFLFRIPVSGQRPIRITARGLPSGLTLDVQSGIISGKVDQQGVYHVKITARNALGEDRATLKIVIGNQIALTPPMGWNSWNVWGLSVTQERVYAAARAFVEKGLVNHGWQFVNIDDGWEIIGSSDEAKRHPNGEIRTNKKFPDIKRLADDIHALGLKLGIYSSPGPLTCGGYTASYGYEELDAQTFARWGVDFLKYDLCSYRKMMKDLHSAEELIPPYKKMNQALQKVDRDIVYSICEYGLGKVWEWGARVGGNLWRTTGDIWDDWERMASIGFNQEQAAPYAGPGHWNDPDMLVVGWVGWGDQLHYTKLTPDEQYTHISLWALLSAPLLLGCDLQRLDDFTLNLLTNDEVLAVNQDPLGKQAVPIIKAGDIHVYKKELADGNVAIGIFNLGKETKTYSLNLRTAGVEPPCKIRDLWRQKDLGSFKSTFDTIIPEHGVTLVKIFKEE</sequence>
<feature type="chain" id="PRO_5009618408" description="Alpha-galactosidase" evidence="6">
    <location>
        <begin position="23"/>
        <end position="766"/>
    </location>
</feature>
<keyword evidence="4 5" id="KW-0326">Glycosidase</keyword>
<dbReference type="GO" id="GO:0005509">
    <property type="term" value="F:calcium ion binding"/>
    <property type="evidence" value="ECO:0007669"/>
    <property type="project" value="InterPro"/>
</dbReference>
<keyword evidence="3 5" id="KW-0378">Hydrolase</keyword>
<dbReference type="GO" id="GO:0016020">
    <property type="term" value="C:membrane"/>
    <property type="evidence" value="ECO:0007669"/>
    <property type="project" value="InterPro"/>
</dbReference>
<dbReference type="InterPro" id="IPR013780">
    <property type="entry name" value="Glyco_hydro_b"/>
</dbReference>
<evidence type="ECO:0000256" key="2">
    <source>
        <dbReference type="ARBA" id="ARBA00022729"/>
    </source>
</evidence>
<proteinExistence type="inferred from homology"/>
<comment type="catalytic activity">
    <reaction evidence="5">
        <text>Hydrolysis of terminal, non-reducing alpha-D-galactose residues in alpha-D-galactosides, including galactose oligosaccharides, galactomannans and galactolipids.</text>
        <dbReference type="EC" id="3.2.1.22"/>
    </reaction>
</comment>
<dbReference type="Gene3D" id="2.60.40.10">
    <property type="entry name" value="Immunoglobulins"/>
    <property type="match status" value="1"/>
</dbReference>
<dbReference type="InterPro" id="IPR015919">
    <property type="entry name" value="Cadherin-like_sf"/>
</dbReference>
<dbReference type="PANTHER" id="PTHR11452">
    <property type="entry name" value="ALPHA-GALACTOSIDASE/ALPHA-N-ACETYLGALACTOSAMINIDASE"/>
    <property type="match status" value="1"/>
</dbReference>
<evidence type="ECO:0000313" key="9">
    <source>
        <dbReference type="EMBL" id="APF19552.1"/>
    </source>
</evidence>
<dbReference type="InterPro" id="IPR041233">
    <property type="entry name" value="Melibiase_C"/>
</dbReference>
<dbReference type="Pfam" id="PF05345">
    <property type="entry name" value="He_PIG"/>
    <property type="match status" value="1"/>
</dbReference>
<dbReference type="Pfam" id="PF16499">
    <property type="entry name" value="Melibiase_2"/>
    <property type="match status" value="1"/>
</dbReference>
<dbReference type="Pfam" id="PF17801">
    <property type="entry name" value="Melibiase_C"/>
    <property type="match status" value="1"/>
</dbReference>
<feature type="signal peptide" evidence="6">
    <location>
        <begin position="1"/>
        <end position="22"/>
    </location>
</feature>
<feature type="domain" description="Beta-galactosidase jelly roll" evidence="7">
    <location>
        <begin position="43"/>
        <end position="154"/>
    </location>
</feature>
<feature type="domain" description="Alpha galactosidase C-terminal" evidence="8">
    <location>
        <begin position="689"/>
        <end position="762"/>
    </location>
</feature>
<dbReference type="InterPro" id="IPR013783">
    <property type="entry name" value="Ig-like_fold"/>
</dbReference>
<keyword evidence="2 6" id="KW-0732">Signal</keyword>
<dbReference type="CDD" id="cd14792">
    <property type="entry name" value="GH27"/>
    <property type="match status" value="1"/>
</dbReference>
<dbReference type="InterPro" id="IPR013785">
    <property type="entry name" value="Aldolase_TIM"/>
</dbReference>
<evidence type="ECO:0000256" key="6">
    <source>
        <dbReference type="SAM" id="SignalP"/>
    </source>
</evidence>
<dbReference type="InterPro" id="IPR008979">
    <property type="entry name" value="Galactose-bd-like_sf"/>
</dbReference>
<dbReference type="EC" id="3.2.1.22" evidence="5"/>
<dbReference type="GO" id="GO:0004557">
    <property type="term" value="F:alpha-galactosidase activity"/>
    <property type="evidence" value="ECO:0007669"/>
    <property type="project" value="UniProtKB-EC"/>
</dbReference>
<name>A0A1J1CCC9_CALAY</name>
<dbReference type="InterPro" id="IPR017853">
    <property type="entry name" value="GH"/>
</dbReference>
<dbReference type="InterPro" id="IPR025300">
    <property type="entry name" value="BetaGal_jelly_roll_dom"/>
</dbReference>
<dbReference type="SUPFAM" id="SSF49785">
    <property type="entry name" value="Galactose-binding domain-like"/>
    <property type="match status" value="1"/>
</dbReference>
<evidence type="ECO:0000256" key="3">
    <source>
        <dbReference type="ARBA" id="ARBA00022801"/>
    </source>
</evidence>
<dbReference type="OrthoDB" id="9807519at2"/>
<organism evidence="9 10">
    <name type="scientific">Caldithrix abyssi DSM 13497</name>
    <dbReference type="NCBI Taxonomy" id="880073"/>
    <lineage>
        <taxon>Bacteria</taxon>
        <taxon>Pseudomonadati</taxon>
        <taxon>Calditrichota</taxon>
        <taxon>Calditrichia</taxon>
        <taxon>Calditrichales</taxon>
        <taxon>Calditrichaceae</taxon>
        <taxon>Caldithrix</taxon>
    </lineage>
</organism>
<evidence type="ECO:0000259" key="7">
    <source>
        <dbReference type="Pfam" id="PF13364"/>
    </source>
</evidence>
<evidence type="ECO:0000256" key="1">
    <source>
        <dbReference type="ARBA" id="ARBA00009743"/>
    </source>
</evidence>
<evidence type="ECO:0000313" key="10">
    <source>
        <dbReference type="Proteomes" id="UP000183868"/>
    </source>
</evidence>
<dbReference type="Gene3D" id="2.60.40.1180">
    <property type="entry name" value="Golgi alpha-mannosidase II"/>
    <property type="match status" value="1"/>
</dbReference>